<sequence length="226" mass="25017">MTAALPTTSGLLLILDGVTDASVIAGLIPRASLCRILITTVVANLDSGYRELPLAAWEHRDSRAFLYSLLPRETSEDRDRLREALYDNPLAINQAVDHCRVRSRSIDDYLKRLDEAPAYVLELGRATGHKASIIESIRINIDTVRDADPDALVLLTILALLGPSPVHESLFDAPFPLAFLHPPSMSESANATPRWWKRCPPRHGCRHRRTASPTNRTRRADAGDVA</sequence>
<name>A0ABX8CRT5_9NOCA</name>
<accession>A0ABX8CRT5</accession>
<organism evidence="2 3">
    <name type="scientific">Nocardia tengchongensis</name>
    <dbReference type="NCBI Taxonomy" id="2055889"/>
    <lineage>
        <taxon>Bacteria</taxon>
        <taxon>Bacillati</taxon>
        <taxon>Actinomycetota</taxon>
        <taxon>Actinomycetes</taxon>
        <taxon>Mycobacteriales</taxon>
        <taxon>Nocardiaceae</taxon>
        <taxon>Nocardia</taxon>
    </lineage>
</organism>
<evidence type="ECO:0000256" key="1">
    <source>
        <dbReference type="SAM" id="MobiDB-lite"/>
    </source>
</evidence>
<protein>
    <submittedName>
        <fullName evidence="2">Uncharacterized protein</fullName>
    </submittedName>
</protein>
<evidence type="ECO:0000313" key="3">
    <source>
        <dbReference type="Proteomes" id="UP000683310"/>
    </source>
</evidence>
<keyword evidence="3" id="KW-1185">Reference proteome</keyword>
<dbReference type="EMBL" id="CP074371">
    <property type="protein sequence ID" value="QVI20920.1"/>
    <property type="molecule type" value="Genomic_DNA"/>
</dbReference>
<proteinExistence type="predicted"/>
<gene>
    <name evidence="2" type="ORF">KHQ06_33380</name>
</gene>
<reference evidence="2 3" key="1">
    <citation type="submission" date="2021-04" db="EMBL/GenBank/DDBJ databases">
        <title>Nocardia tengchongensis.</title>
        <authorList>
            <person name="Zhuang k."/>
            <person name="Ran Y."/>
            <person name="Li W."/>
        </authorList>
    </citation>
    <scope>NUCLEOTIDE SEQUENCE [LARGE SCALE GENOMIC DNA]</scope>
    <source>
        <strain evidence="2 3">CFH S0057</strain>
    </source>
</reference>
<dbReference type="Proteomes" id="UP000683310">
    <property type="component" value="Chromosome"/>
</dbReference>
<evidence type="ECO:0000313" key="2">
    <source>
        <dbReference type="EMBL" id="QVI20920.1"/>
    </source>
</evidence>
<feature type="region of interest" description="Disordered" evidence="1">
    <location>
        <begin position="202"/>
        <end position="226"/>
    </location>
</feature>